<keyword evidence="2" id="KW-1185">Reference proteome</keyword>
<comment type="caution">
    <text evidence="1">The sequence shown here is derived from an EMBL/GenBank/DDBJ whole genome shotgun (WGS) entry which is preliminary data.</text>
</comment>
<accession>A0ABW3CT48</accession>
<organism evidence="1 2">
    <name type="scientific">Actinomadura adrarensis</name>
    <dbReference type="NCBI Taxonomy" id="1819600"/>
    <lineage>
        <taxon>Bacteria</taxon>
        <taxon>Bacillati</taxon>
        <taxon>Actinomycetota</taxon>
        <taxon>Actinomycetes</taxon>
        <taxon>Streptosporangiales</taxon>
        <taxon>Thermomonosporaceae</taxon>
        <taxon>Actinomadura</taxon>
    </lineage>
</organism>
<sequence>MSEHIDSIAAAVTAAAFEVTDPDSSDHGRKLVHCFIGTIGADWDLDSVLDLLRSPGAKAQWSSHALARDHGLQVVAPDGRVRYFQVQRPEPDHPVAEDRPALGAPVPANDRGFLTYNGGPIPTAYGHDITVQESSAASGPHVWLFIRETPNTDCPDPHLNLEQAVQLRAALDQFIESVPARWDGGAELVAEAKQKVLGES</sequence>
<evidence type="ECO:0000313" key="1">
    <source>
        <dbReference type="EMBL" id="MFD0856651.1"/>
    </source>
</evidence>
<gene>
    <name evidence="1" type="ORF">ACFQ07_30750</name>
</gene>
<name>A0ABW3CT48_9ACTN</name>
<dbReference type="EMBL" id="JBHTIR010004207">
    <property type="protein sequence ID" value="MFD0856651.1"/>
    <property type="molecule type" value="Genomic_DNA"/>
</dbReference>
<dbReference type="Proteomes" id="UP001597083">
    <property type="component" value="Unassembled WGS sequence"/>
</dbReference>
<protein>
    <submittedName>
        <fullName evidence="1">Uncharacterized protein</fullName>
    </submittedName>
</protein>
<proteinExistence type="predicted"/>
<reference evidence="2" key="1">
    <citation type="journal article" date="2019" name="Int. J. Syst. Evol. Microbiol.">
        <title>The Global Catalogue of Microorganisms (GCM) 10K type strain sequencing project: providing services to taxonomists for standard genome sequencing and annotation.</title>
        <authorList>
            <consortium name="The Broad Institute Genomics Platform"/>
            <consortium name="The Broad Institute Genome Sequencing Center for Infectious Disease"/>
            <person name="Wu L."/>
            <person name="Ma J."/>
        </authorList>
    </citation>
    <scope>NUCLEOTIDE SEQUENCE [LARGE SCALE GENOMIC DNA]</scope>
    <source>
        <strain evidence="2">JCM 31696</strain>
    </source>
</reference>
<evidence type="ECO:0000313" key="2">
    <source>
        <dbReference type="Proteomes" id="UP001597083"/>
    </source>
</evidence>